<dbReference type="InterPro" id="IPR029068">
    <property type="entry name" value="Glyas_Bleomycin-R_OHBP_Dase"/>
</dbReference>
<evidence type="ECO:0000313" key="3">
    <source>
        <dbReference type="Proteomes" id="UP000824469"/>
    </source>
</evidence>
<dbReference type="PROSITE" id="PS51819">
    <property type="entry name" value="VOC"/>
    <property type="match status" value="1"/>
</dbReference>
<dbReference type="PANTHER" id="PTHR21366">
    <property type="entry name" value="GLYOXALASE FAMILY PROTEIN"/>
    <property type="match status" value="1"/>
</dbReference>
<evidence type="ECO:0000259" key="1">
    <source>
        <dbReference type="PROSITE" id="PS51819"/>
    </source>
</evidence>
<name>A0AA38GUZ5_TAXCH</name>
<dbReference type="AlphaFoldDB" id="A0AA38GUZ5"/>
<dbReference type="InterPro" id="IPR050383">
    <property type="entry name" value="GlyoxalaseI/FosfomycinResist"/>
</dbReference>
<dbReference type="SUPFAM" id="SSF54593">
    <property type="entry name" value="Glyoxalase/Bleomycin resistance protein/Dihydroxybiphenyl dioxygenase"/>
    <property type="match status" value="1"/>
</dbReference>
<dbReference type="EMBL" id="JAHRHJ020000002">
    <property type="protein sequence ID" value="KAH9326955.1"/>
    <property type="molecule type" value="Genomic_DNA"/>
</dbReference>
<reference evidence="2 3" key="1">
    <citation type="journal article" date="2021" name="Nat. Plants">
        <title>The Taxus genome provides insights into paclitaxel biosynthesis.</title>
        <authorList>
            <person name="Xiong X."/>
            <person name="Gou J."/>
            <person name="Liao Q."/>
            <person name="Li Y."/>
            <person name="Zhou Q."/>
            <person name="Bi G."/>
            <person name="Li C."/>
            <person name="Du R."/>
            <person name="Wang X."/>
            <person name="Sun T."/>
            <person name="Guo L."/>
            <person name="Liang H."/>
            <person name="Lu P."/>
            <person name="Wu Y."/>
            <person name="Zhang Z."/>
            <person name="Ro D.K."/>
            <person name="Shang Y."/>
            <person name="Huang S."/>
            <person name="Yan J."/>
        </authorList>
    </citation>
    <scope>NUCLEOTIDE SEQUENCE [LARGE SCALE GENOMIC DNA]</scope>
    <source>
        <strain evidence="2">Ta-2019</strain>
    </source>
</reference>
<sequence length="133" mass="15092">PRLIKRYQPAQRPYVRQLITKMSTTPDLVIDEQSAKNGLEVVSIRHVGLLCSNLEKSLAFYQGLLGLKVCDDRPNDKLPFGGKWLWVGSEMIHLMELPNPDPITGRPEQGGRDRHVCIAIKNVNKLKSIFDEE</sequence>
<dbReference type="InterPro" id="IPR004360">
    <property type="entry name" value="Glyas_Fos-R_dOase_dom"/>
</dbReference>
<dbReference type="InterPro" id="IPR037523">
    <property type="entry name" value="VOC_core"/>
</dbReference>
<comment type="caution">
    <text evidence="2">The sequence shown here is derived from an EMBL/GenBank/DDBJ whole genome shotgun (WGS) entry which is preliminary data.</text>
</comment>
<accession>A0AA38GUZ5</accession>
<proteinExistence type="predicted"/>
<feature type="non-terminal residue" evidence="2">
    <location>
        <position position="133"/>
    </location>
</feature>
<dbReference type="Pfam" id="PF00903">
    <property type="entry name" value="Glyoxalase"/>
    <property type="match status" value="1"/>
</dbReference>
<dbReference type="Proteomes" id="UP000824469">
    <property type="component" value="Unassembled WGS sequence"/>
</dbReference>
<keyword evidence="3" id="KW-1185">Reference proteome</keyword>
<feature type="non-terminal residue" evidence="2">
    <location>
        <position position="1"/>
    </location>
</feature>
<organism evidence="2 3">
    <name type="scientific">Taxus chinensis</name>
    <name type="common">Chinese yew</name>
    <name type="synonym">Taxus wallichiana var. chinensis</name>
    <dbReference type="NCBI Taxonomy" id="29808"/>
    <lineage>
        <taxon>Eukaryota</taxon>
        <taxon>Viridiplantae</taxon>
        <taxon>Streptophyta</taxon>
        <taxon>Embryophyta</taxon>
        <taxon>Tracheophyta</taxon>
        <taxon>Spermatophyta</taxon>
        <taxon>Pinopsida</taxon>
        <taxon>Pinidae</taxon>
        <taxon>Conifers II</taxon>
        <taxon>Cupressales</taxon>
        <taxon>Taxaceae</taxon>
        <taxon>Taxus</taxon>
    </lineage>
</organism>
<dbReference type="OMA" id="LEFAEPM"/>
<dbReference type="Gene3D" id="3.10.180.10">
    <property type="entry name" value="2,3-Dihydroxybiphenyl 1,2-Dioxygenase, domain 1"/>
    <property type="match status" value="1"/>
</dbReference>
<gene>
    <name evidence="2" type="ORF">KI387_007133</name>
</gene>
<evidence type="ECO:0000313" key="2">
    <source>
        <dbReference type="EMBL" id="KAH9326955.1"/>
    </source>
</evidence>
<dbReference type="PANTHER" id="PTHR21366:SF22">
    <property type="entry name" value="VOC DOMAIN-CONTAINING PROTEIN"/>
    <property type="match status" value="1"/>
</dbReference>
<protein>
    <recommendedName>
        <fullName evidence="1">VOC domain-containing protein</fullName>
    </recommendedName>
</protein>
<feature type="domain" description="VOC" evidence="1">
    <location>
        <begin position="43"/>
        <end position="133"/>
    </location>
</feature>